<keyword evidence="1" id="KW-0812">Transmembrane</keyword>
<keyword evidence="1" id="KW-1133">Transmembrane helix</keyword>
<sequence length="153" mass="16417">MADWIVWLILAGVLVGLEIFTGTFYLLMVGIGLAAGGTTAFLGAGRPLQFLCAAVVGVIATVLLRNRRDAAGGQDSASDPNVNLDIGQTIKVNKWHDLDSGKYTSRALYRGTMWDVDLMHGSTPHPGIFVIREVRGSRLLVSDNSADSSREEA</sequence>
<feature type="transmembrane region" description="Helical" evidence="1">
    <location>
        <begin position="7"/>
        <end position="35"/>
    </location>
</feature>
<reference evidence="2 3" key="1">
    <citation type="submission" date="2023-08" db="EMBL/GenBank/DDBJ databases">
        <title>Oxalobacteraceae gen .nov., isolated from river sludge outside the plant.</title>
        <authorList>
            <person name="Zhao S.Y."/>
        </authorList>
    </citation>
    <scope>NUCLEOTIDE SEQUENCE [LARGE SCALE GENOMIC DNA]</scope>
    <source>
        <strain evidence="2 3">R-40</strain>
    </source>
</reference>
<keyword evidence="1" id="KW-0472">Membrane</keyword>
<dbReference type="Proteomes" id="UP001225596">
    <property type="component" value="Unassembled WGS sequence"/>
</dbReference>
<protein>
    <submittedName>
        <fullName evidence="2">NfeD family protein</fullName>
    </submittedName>
</protein>
<evidence type="ECO:0000313" key="3">
    <source>
        <dbReference type="Proteomes" id="UP001225596"/>
    </source>
</evidence>
<dbReference type="EMBL" id="JAUYVH010000010">
    <property type="protein sequence ID" value="MDQ9171540.1"/>
    <property type="molecule type" value="Genomic_DNA"/>
</dbReference>
<evidence type="ECO:0000256" key="1">
    <source>
        <dbReference type="SAM" id="Phobius"/>
    </source>
</evidence>
<dbReference type="RefSeq" id="WP_338437476.1">
    <property type="nucleotide sequence ID" value="NZ_JAUYVH010000010.1"/>
</dbReference>
<feature type="transmembrane region" description="Helical" evidence="1">
    <location>
        <begin position="47"/>
        <end position="64"/>
    </location>
</feature>
<organism evidence="2 3">
    <name type="scientific">Keguizhuia sedimenti</name>
    <dbReference type="NCBI Taxonomy" id="3064264"/>
    <lineage>
        <taxon>Bacteria</taxon>
        <taxon>Pseudomonadati</taxon>
        <taxon>Pseudomonadota</taxon>
        <taxon>Betaproteobacteria</taxon>
        <taxon>Burkholderiales</taxon>
        <taxon>Oxalobacteraceae</taxon>
        <taxon>Keguizhuia</taxon>
    </lineage>
</organism>
<keyword evidence="3" id="KW-1185">Reference proteome</keyword>
<comment type="caution">
    <text evidence="2">The sequence shown here is derived from an EMBL/GenBank/DDBJ whole genome shotgun (WGS) entry which is preliminary data.</text>
</comment>
<gene>
    <name evidence="2" type="ORF">Q8A64_14090</name>
</gene>
<accession>A0ABU1BR93</accession>
<evidence type="ECO:0000313" key="2">
    <source>
        <dbReference type="EMBL" id="MDQ9171540.1"/>
    </source>
</evidence>
<proteinExistence type="predicted"/>
<name>A0ABU1BR93_9BURK</name>